<accession>A0ABN3WE38</accession>
<keyword evidence="2" id="KW-1185">Reference proteome</keyword>
<evidence type="ECO:0000313" key="1">
    <source>
        <dbReference type="EMBL" id="GAA2911490.1"/>
    </source>
</evidence>
<name>A0ABN3WE38_9ACTN</name>
<comment type="caution">
    <text evidence="1">The sequence shown here is derived from an EMBL/GenBank/DDBJ whole genome shotgun (WGS) entry which is preliminary data.</text>
</comment>
<dbReference type="Proteomes" id="UP001500831">
    <property type="component" value="Unassembled WGS sequence"/>
</dbReference>
<dbReference type="EMBL" id="BAAAVI010000111">
    <property type="protein sequence ID" value="GAA2911490.1"/>
    <property type="molecule type" value="Genomic_DNA"/>
</dbReference>
<protein>
    <recommendedName>
        <fullName evidence="3">HTH cro/C1-type domain-containing protein</fullName>
    </recommendedName>
</protein>
<sequence>MVTFEESPAEHPLYPFELRRQCGLSQTEVAGRLGHATGLGDRAHDPEVSELEIHTGKVRPARYGCNAIES</sequence>
<proteinExistence type="predicted"/>
<evidence type="ECO:0000313" key="2">
    <source>
        <dbReference type="Proteomes" id="UP001500831"/>
    </source>
</evidence>
<reference evidence="1 2" key="1">
    <citation type="journal article" date="2019" name="Int. J. Syst. Evol. Microbiol.">
        <title>The Global Catalogue of Microorganisms (GCM) 10K type strain sequencing project: providing services to taxonomists for standard genome sequencing and annotation.</title>
        <authorList>
            <consortium name="The Broad Institute Genomics Platform"/>
            <consortium name="The Broad Institute Genome Sequencing Center for Infectious Disease"/>
            <person name="Wu L."/>
            <person name="Ma J."/>
        </authorList>
    </citation>
    <scope>NUCLEOTIDE SEQUENCE [LARGE SCALE GENOMIC DNA]</scope>
    <source>
        <strain evidence="1 2">JCM 6242</strain>
    </source>
</reference>
<gene>
    <name evidence="1" type="ORF">GCM10010517_78030</name>
</gene>
<evidence type="ECO:0008006" key="3">
    <source>
        <dbReference type="Google" id="ProtNLM"/>
    </source>
</evidence>
<organism evidence="1 2">
    <name type="scientific">Streptosporangium fragile</name>
    <dbReference type="NCBI Taxonomy" id="46186"/>
    <lineage>
        <taxon>Bacteria</taxon>
        <taxon>Bacillati</taxon>
        <taxon>Actinomycetota</taxon>
        <taxon>Actinomycetes</taxon>
        <taxon>Streptosporangiales</taxon>
        <taxon>Streptosporangiaceae</taxon>
        <taxon>Streptosporangium</taxon>
    </lineage>
</organism>